<protein>
    <recommendedName>
        <fullName evidence="4">Transmembrane protein</fullName>
    </recommendedName>
</protein>
<keyword evidence="1" id="KW-1133">Transmembrane helix</keyword>
<dbReference type="AlphaFoldDB" id="A0ABD1L166"/>
<name>A0ABD1L166_9FABA</name>
<evidence type="ECO:0008006" key="4">
    <source>
        <dbReference type="Google" id="ProtNLM"/>
    </source>
</evidence>
<keyword evidence="3" id="KW-1185">Reference proteome</keyword>
<organism evidence="2 3">
    <name type="scientific">Flemingia macrophylla</name>
    <dbReference type="NCBI Taxonomy" id="520843"/>
    <lineage>
        <taxon>Eukaryota</taxon>
        <taxon>Viridiplantae</taxon>
        <taxon>Streptophyta</taxon>
        <taxon>Embryophyta</taxon>
        <taxon>Tracheophyta</taxon>
        <taxon>Spermatophyta</taxon>
        <taxon>Magnoliopsida</taxon>
        <taxon>eudicotyledons</taxon>
        <taxon>Gunneridae</taxon>
        <taxon>Pentapetalae</taxon>
        <taxon>rosids</taxon>
        <taxon>fabids</taxon>
        <taxon>Fabales</taxon>
        <taxon>Fabaceae</taxon>
        <taxon>Papilionoideae</taxon>
        <taxon>50 kb inversion clade</taxon>
        <taxon>NPAAA clade</taxon>
        <taxon>indigoferoid/millettioid clade</taxon>
        <taxon>Phaseoleae</taxon>
        <taxon>Flemingia</taxon>
    </lineage>
</organism>
<keyword evidence="1" id="KW-0472">Membrane</keyword>
<comment type="caution">
    <text evidence="2">The sequence shown here is derived from an EMBL/GenBank/DDBJ whole genome shotgun (WGS) entry which is preliminary data.</text>
</comment>
<gene>
    <name evidence="2" type="ORF">Fmac_031141</name>
</gene>
<evidence type="ECO:0000313" key="3">
    <source>
        <dbReference type="Proteomes" id="UP001603857"/>
    </source>
</evidence>
<keyword evidence="1" id="KW-0812">Transmembrane</keyword>
<accession>A0ABD1L166</accession>
<proteinExistence type="predicted"/>
<dbReference type="Proteomes" id="UP001603857">
    <property type="component" value="Unassembled WGS sequence"/>
</dbReference>
<dbReference type="EMBL" id="JBGMDY010000011">
    <property type="protein sequence ID" value="KAL2317265.1"/>
    <property type="molecule type" value="Genomic_DNA"/>
</dbReference>
<reference evidence="2 3" key="1">
    <citation type="submission" date="2024-08" db="EMBL/GenBank/DDBJ databases">
        <title>Insights into the chromosomal genome structure of Flemingia macrophylla.</title>
        <authorList>
            <person name="Ding Y."/>
            <person name="Zhao Y."/>
            <person name="Bi W."/>
            <person name="Wu M."/>
            <person name="Zhao G."/>
            <person name="Gong Y."/>
            <person name="Li W."/>
            <person name="Zhang P."/>
        </authorList>
    </citation>
    <scope>NUCLEOTIDE SEQUENCE [LARGE SCALE GENOMIC DNA]</scope>
    <source>
        <strain evidence="2">DYQJB</strain>
        <tissue evidence="2">Leaf</tissue>
    </source>
</reference>
<evidence type="ECO:0000313" key="2">
    <source>
        <dbReference type="EMBL" id="KAL2317265.1"/>
    </source>
</evidence>
<evidence type="ECO:0000256" key="1">
    <source>
        <dbReference type="SAM" id="Phobius"/>
    </source>
</evidence>
<sequence length="87" mass="9325">MQEAEVASKVRRMQLHNISKKVYTVSEYNFHISLLGFGAWMDAKGGNGGGSGYGGKKSSSHVRVIVCSVVGAVFVVSMIGFLLFLLA</sequence>
<feature type="transmembrane region" description="Helical" evidence="1">
    <location>
        <begin position="61"/>
        <end position="86"/>
    </location>
</feature>